<dbReference type="InterPro" id="IPR036084">
    <property type="entry name" value="Ser_inhib-like_sf"/>
</dbReference>
<reference evidence="3 4" key="1">
    <citation type="submission" date="2015-09" db="EMBL/GenBank/DDBJ databases">
        <title>Draft genome of the parasitic nematode Teladorsagia circumcincta isolate WARC Sus (inbred).</title>
        <authorList>
            <person name="Mitreva M."/>
        </authorList>
    </citation>
    <scope>NUCLEOTIDE SEQUENCE [LARGE SCALE GENOMIC DNA]</scope>
    <source>
        <strain evidence="3 4">S</strain>
    </source>
</reference>
<protein>
    <submittedName>
        <fullName evidence="3">Trypsin Inhibitor like cysteine rich domain protein</fullName>
    </submittedName>
</protein>
<keyword evidence="4" id="KW-1185">Reference proteome</keyword>
<organism evidence="3 4">
    <name type="scientific">Teladorsagia circumcincta</name>
    <name type="common">Brown stomach worm</name>
    <name type="synonym">Ostertagia circumcincta</name>
    <dbReference type="NCBI Taxonomy" id="45464"/>
    <lineage>
        <taxon>Eukaryota</taxon>
        <taxon>Metazoa</taxon>
        <taxon>Ecdysozoa</taxon>
        <taxon>Nematoda</taxon>
        <taxon>Chromadorea</taxon>
        <taxon>Rhabditida</taxon>
        <taxon>Rhabditina</taxon>
        <taxon>Rhabditomorpha</taxon>
        <taxon>Strongyloidea</taxon>
        <taxon>Trichostrongylidae</taxon>
        <taxon>Teladorsagia</taxon>
    </lineage>
</organism>
<dbReference type="EMBL" id="KZ392817">
    <property type="protein sequence ID" value="PIO54758.1"/>
    <property type="molecule type" value="Genomic_DNA"/>
</dbReference>
<proteinExistence type="predicted"/>
<sequence>IDSHFHDHTTNHTTEIMHVPSVSVDLPVQTRTTSTTTATTSSTEDLKCAVNETVVECGRVCEADCVSIFTRSDCDDCGSPACSCMQGYARNPQGTCVYWGDCPVNNSAQTTTTTTAPTTRKKFEKPAKIKVECSTNLPAHNTSKAPDIRAANPW</sequence>
<gene>
    <name evidence="3" type="ORF">TELCIR_23871</name>
</gene>
<keyword evidence="1" id="KW-0722">Serine protease inhibitor</keyword>
<evidence type="ECO:0000313" key="3">
    <source>
        <dbReference type="EMBL" id="PIO54758.1"/>
    </source>
</evidence>
<evidence type="ECO:0000313" key="4">
    <source>
        <dbReference type="Proteomes" id="UP000230423"/>
    </source>
</evidence>
<keyword evidence="1" id="KW-0646">Protease inhibitor</keyword>
<dbReference type="Proteomes" id="UP000230423">
    <property type="component" value="Unassembled WGS sequence"/>
</dbReference>
<feature type="non-terminal residue" evidence="3">
    <location>
        <position position="1"/>
    </location>
</feature>
<dbReference type="Gene3D" id="2.10.25.10">
    <property type="entry name" value="Laminin"/>
    <property type="match status" value="1"/>
</dbReference>
<dbReference type="OrthoDB" id="5849344at2759"/>
<feature type="domain" description="TIL" evidence="2">
    <location>
        <begin position="48"/>
        <end position="102"/>
    </location>
</feature>
<dbReference type="GO" id="GO:0004867">
    <property type="term" value="F:serine-type endopeptidase inhibitor activity"/>
    <property type="evidence" value="ECO:0007669"/>
    <property type="project" value="UniProtKB-KW"/>
</dbReference>
<dbReference type="InterPro" id="IPR002919">
    <property type="entry name" value="TIL_dom"/>
</dbReference>
<dbReference type="SUPFAM" id="SSF57567">
    <property type="entry name" value="Serine protease inhibitors"/>
    <property type="match status" value="1"/>
</dbReference>
<dbReference type="CDD" id="cd19941">
    <property type="entry name" value="TIL"/>
    <property type="match status" value="1"/>
</dbReference>
<dbReference type="AlphaFoldDB" id="A0A2G9TA59"/>
<accession>A0A2G9TA59</accession>
<evidence type="ECO:0000256" key="1">
    <source>
        <dbReference type="ARBA" id="ARBA00022900"/>
    </source>
</evidence>
<dbReference type="Pfam" id="PF01826">
    <property type="entry name" value="TIL"/>
    <property type="match status" value="1"/>
</dbReference>
<name>A0A2G9TA59_TELCI</name>
<evidence type="ECO:0000259" key="2">
    <source>
        <dbReference type="Pfam" id="PF01826"/>
    </source>
</evidence>